<dbReference type="InterPro" id="IPR056743">
    <property type="entry name" value="TRM5-TYW2-like_MTfase"/>
</dbReference>
<dbReference type="Gene3D" id="3.40.50.150">
    <property type="entry name" value="Vaccinia Virus protein VP39"/>
    <property type="match status" value="1"/>
</dbReference>
<feature type="domain" description="SAM-dependent methyltransferase TRM5/TYW2-type" evidence="7">
    <location>
        <begin position="5"/>
        <end position="220"/>
    </location>
</feature>
<dbReference type="GO" id="GO:0031591">
    <property type="term" value="P:wybutosine biosynthetic process"/>
    <property type="evidence" value="ECO:0007669"/>
    <property type="project" value="TreeGrafter"/>
</dbReference>
<protein>
    <recommendedName>
        <fullName evidence="2">tRNA(Phe) (4-demethylwyosine(37)-C(7)) aminocarboxypropyltransferase</fullName>
        <ecNumber evidence="2">2.5.1.114</ecNumber>
    </recommendedName>
</protein>
<dbReference type="PROSITE" id="PS51684">
    <property type="entry name" value="SAM_MT_TRM5_TYW2"/>
    <property type="match status" value="1"/>
</dbReference>
<organism evidence="8 9">
    <name type="scientific">Ensete ventricosum</name>
    <name type="common">Abyssinian banana</name>
    <name type="synonym">Musa ensete</name>
    <dbReference type="NCBI Taxonomy" id="4639"/>
    <lineage>
        <taxon>Eukaryota</taxon>
        <taxon>Viridiplantae</taxon>
        <taxon>Streptophyta</taxon>
        <taxon>Embryophyta</taxon>
        <taxon>Tracheophyta</taxon>
        <taxon>Spermatophyta</taxon>
        <taxon>Magnoliopsida</taxon>
        <taxon>Liliopsida</taxon>
        <taxon>Zingiberales</taxon>
        <taxon>Musaceae</taxon>
        <taxon>Ensete</taxon>
    </lineage>
</organism>
<evidence type="ECO:0000256" key="2">
    <source>
        <dbReference type="ARBA" id="ARBA00012265"/>
    </source>
</evidence>
<comment type="caution">
    <text evidence="8">The sequence shown here is derived from an EMBL/GenBank/DDBJ whole genome shotgun (WGS) entry which is preliminary data.</text>
</comment>
<dbReference type="InterPro" id="IPR056744">
    <property type="entry name" value="TRM5/TYW2-like_N"/>
</dbReference>
<dbReference type="AlphaFoldDB" id="A0A427B812"/>
<dbReference type="Pfam" id="PF25133">
    <property type="entry name" value="TYW2_N_2"/>
    <property type="match status" value="1"/>
</dbReference>
<dbReference type="GO" id="GO:0008175">
    <property type="term" value="F:tRNA methyltransferase activity"/>
    <property type="evidence" value="ECO:0007669"/>
    <property type="project" value="TreeGrafter"/>
</dbReference>
<dbReference type="PANTHER" id="PTHR23245:SF25">
    <property type="entry name" value="TRNA WYBUTOSINE-SYNTHESIZING PROTEIN 2 HOMOLOG"/>
    <property type="match status" value="1"/>
</dbReference>
<dbReference type="GO" id="GO:0102522">
    <property type="term" value="F:tRNA 4-demethylwyosine alpha-amino-alpha-carboxypropyltransferase activity"/>
    <property type="evidence" value="ECO:0007669"/>
    <property type="project" value="UniProtKB-EC"/>
</dbReference>
<sequence>MSLRWEHLGDIIVLPKTAFMDPRWDSVGEELWPIVAKSLDAQRLARQGRILPTGTRDSTLEILLGENGWVTHHENGIIYSFDATKCMFSTGNLSEKRRIAQLDFLHRARAKLAYACDWNPHAIKALQKNVHINSVANRCIILEGDNRITAPRDIGKSYSSLHYRSGNSILQYFYLLQPNHMFRAEGGILHVHGNVNDSEESSWLEYVVKSISNIACSEGK</sequence>
<dbReference type="EC" id="2.5.1.114" evidence="2"/>
<evidence type="ECO:0000256" key="3">
    <source>
        <dbReference type="ARBA" id="ARBA00022679"/>
    </source>
</evidence>
<proteinExistence type="predicted"/>
<dbReference type="Gene3D" id="3.30.300.110">
    <property type="entry name" value="Met-10+ protein-like domains"/>
    <property type="match status" value="1"/>
</dbReference>
<comment type="pathway">
    <text evidence="1">tRNA modification; wybutosine-tRNA(Phe) biosynthesis.</text>
</comment>
<dbReference type="InterPro" id="IPR029063">
    <property type="entry name" value="SAM-dependent_MTases_sf"/>
</dbReference>
<dbReference type="GO" id="GO:0005737">
    <property type="term" value="C:cytoplasm"/>
    <property type="evidence" value="ECO:0007669"/>
    <property type="project" value="TreeGrafter"/>
</dbReference>
<dbReference type="SUPFAM" id="SSF53335">
    <property type="entry name" value="S-adenosyl-L-methionine-dependent methyltransferases"/>
    <property type="match status" value="1"/>
</dbReference>
<evidence type="ECO:0000259" key="7">
    <source>
        <dbReference type="PROSITE" id="PS51684"/>
    </source>
</evidence>
<evidence type="ECO:0000256" key="1">
    <source>
        <dbReference type="ARBA" id="ARBA00004797"/>
    </source>
</evidence>
<keyword evidence="5" id="KW-0819">tRNA processing</keyword>
<gene>
    <name evidence="8" type="ORF">B296_00013883</name>
</gene>
<evidence type="ECO:0000256" key="4">
    <source>
        <dbReference type="ARBA" id="ARBA00022691"/>
    </source>
</evidence>
<evidence type="ECO:0000256" key="5">
    <source>
        <dbReference type="ARBA" id="ARBA00022694"/>
    </source>
</evidence>
<keyword evidence="4" id="KW-0949">S-adenosyl-L-methionine</keyword>
<dbReference type="GO" id="GO:0030488">
    <property type="term" value="P:tRNA methylation"/>
    <property type="evidence" value="ECO:0007669"/>
    <property type="project" value="TreeGrafter"/>
</dbReference>
<evidence type="ECO:0000313" key="8">
    <source>
        <dbReference type="EMBL" id="RRT84593.1"/>
    </source>
</evidence>
<dbReference type="Pfam" id="PF02475">
    <property type="entry name" value="TRM5-TYW2_MTfase"/>
    <property type="match status" value="1"/>
</dbReference>
<accession>A0A427B812</accession>
<name>A0A427B812_ENSVE</name>
<keyword evidence="3" id="KW-0808">Transferase</keyword>
<reference evidence="8 9" key="1">
    <citation type="journal article" date="2014" name="Agronomy (Basel)">
        <title>A Draft Genome Sequence for Ensete ventricosum, the Drought-Tolerant Tree Against Hunger.</title>
        <authorList>
            <person name="Harrison J."/>
            <person name="Moore K.A."/>
            <person name="Paszkiewicz K."/>
            <person name="Jones T."/>
            <person name="Grant M."/>
            <person name="Ambacheew D."/>
            <person name="Muzemil S."/>
            <person name="Studholme D.J."/>
        </authorList>
    </citation>
    <scope>NUCLEOTIDE SEQUENCE [LARGE SCALE GENOMIC DNA]</scope>
</reference>
<comment type="catalytic activity">
    <reaction evidence="6">
        <text>4-demethylwyosine(37) in tRNA(Phe) + S-adenosyl-L-methionine = 4-demethyl-7-[(3S)-3-amino-3-carboxypropyl]wyosine(37) in tRNA(Phe) + S-methyl-5'-thioadenosine + H(+)</text>
        <dbReference type="Rhea" id="RHEA:36355"/>
        <dbReference type="Rhea" id="RHEA-COMP:10164"/>
        <dbReference type="Rhea" id="RHEA-COMP:10378"/>
        <dbReference type="ChEBI" id="CHEBI:15378"/>
        <dbReference type="ChEBI" id="CHEBI:17509"/>
        <dbReference type="ChEBI" id="CHEBI:59789"/>
        <dbReference type="ChEBI" id="CHEBI:64315"/>
        <dbReference type="ChEBI" id="CHEBI:73550"/>
        <dbReference type="EC" id="2.5.1.114"/>
    </reaction>
</comment>
<dbReference type="Proteomes" id="UP000287651">
    <property type="component" value="Unassembled WGS sequence"/>
</dbReference>
<dbReference type="InterPro" id="IPR030382">
    <property type="entry name" value="MeTrfase_TRM5/TYW2"/>
</dbReference>
<evidence type="ECO:0000256" key="6">
    <source>
        <dbReference type="ARBA" id="ARBA00049400"/>
    </source>
</evidence>
<dbReference type="PANTHER" id="PTHR23245">
    <property type="entry name" value="TRNA METHYLTRANSFERASE"/>
    <property type="match status" value="1"/>
</dbReference>
<evidence type="ECO:0000313" key="9">
    <source>
        <dbReference type="Proteomes" id="UP000287651"/>
    </source>
</evidence>
<dbReference type="EMBL" id="AMZH03000271">
    <property type="protein sequence ID" value="RRT84593.1"/>
    <property type="molecule type" value="Genomic_DNA"/>
</dbReference>